<evidence type="ECO:0000259" key="1">
    <source>
        <dbReference type="Pfam" id="PF01471"/>
    </source>
</evidence>
<dbReference type="SUPFAM" id="SSF47090">
    <property type="entry name" value="PGBD-like"/>
    <property type="match status" value="1"/>
</dbReference>
<dbReference type="Pfam" id="PF01471">
    <property type="entry name" value="PG_binding_1"/>
    <property type="match status" value="1"/>
</dbReference>
<comment type="caution">
    <text evidence="2">The sequence shown here is derived from an EMBL/GenBank/DDBJ whole genome shotgun (WGS) entry which is preliminary data.</text>
</comment>
<evidence type="ECO:0000313" key="3">
    <source>
        <dbReference type="Proteomes" id="UP000178392"/>
    </source>
</evidence>
<dbReference type="InterPro" id="IPR036365">
    <property type="entry name" value="PGBD-like_sf"/>
</dbReference>
<accession>A0A1F6EF15</accession>
<reference evidence="2 3" key="1">
    <citation type="journal article" date="2016" name="Nat. Commun.">
        <title>Thousands of microbial genomes shed light on interconnected biogeochemical processes in an aquifer system.</title>
        <authorList>
            <person name="Anantharaman K."/>
            <person name="Brown C.T."/>
            <person name="Hug L.A."/>
            <person name="Sharon I."/>
            <person name="Castelle C.J."/>
            <person name="Probst A.J."/>
            <person name="Thomas B.C."/>
            <person name="Singh A."/>
            <person name="Wilkins M.J."/>
            <person name="Karaoz U."/>
            <person name="Brodie E.L."/>
            <person name="Williams K.H."/>
            <person name="Hubbard S.S."/>
            <person name="Banfield J.F."/>
        </authorList>
    </citation>
    <scope>NUCLEOTIDE SEQUENCE [LARGE SCALE GENOMIC DNA]</scope>
</reference>
<dbReference type="InterPro" id="IPR002477">
    <property type="entry name" value="Peptidoglycan-bd-like"/>
</dbReference>
<dbReference type="Proteomes" id="UP000178392">
    <property type="component" value="Unassembled WGS sequence"/>
</dbReference>
<proteinExistence type="predicted"/>
<dbReference type="Gene3D" id="1.10.101.10">
    <property type="entry name" value="PGBD-like superfamily/PGBD"/>
    <property type="match status" value="1"/>
</dbReference>
<name>A0A1F6EF15_9BACT</name>
<dbReference type="EMBL" id="MFLS01000010">
    <property type="protein sequence ID" value="OGG72255.1"/>
    <property type="molecule type" value="Genomic_DNA"/>
</dbReference>
<gene>
    <name evidence="2" type="ORF">A3E65_02060</name>
</gene>
<sequence>MQSILTLLASFNADQSVIDKVNASLHVGGVTGAGAVSSGTFTRDLETGVTGEDVRALQQYLNAHGFTVAESGPGSPDNETDRFGALTRGALAKLQAANGITPSVGYFGPKTRAFVSANP</sequence>
<feature type="domain" description="Peptidoglycan binding-like" evidence="1">
    <location>
        <begin position="50"/>
        <end position="113"/>
    </location>
</feature>
<protein>
    <recommendedName>
        <fullName evidence="1">Peptidoglycan binding-like domain-containing protein</fullName>
    </recommendedName>
</protein>
<evidence type="ECO:0000313" key="2">
    <source>
        <dbReference type="EMBL" id="OGG72255.1"/>
    </source>
</evidence>
<dbReference type="InterPro" id="IPR036366">
    <property type="entry name" value="PGBDSf"/>
</dbReference>
<dbReference type="AlphaFoldDB" id="A0A1F6EF15"/>
<organism evidence="2 3">
    <name type="scientific">Candidatus Kaiserbacteria bacterium RIFCSPHIGHO2_12_FULL_56_13</name>
    <dbReference type="NCBI Taxonomy" id="1798505"/>
    <lineage>
        <taxon>Bacteria</taxon>
        <taxon>Candidatus Kaiseribacteriota</taxon>
    </lineage>
</organism>